<dbReference type="EMBL" id="BLZA01000049">
    <property type="protein sequence ID" value="GHJ89845.1"/>
    <property type="molecule type" value="Genomic_DNA"/>
</dbReference>
<accession>A0A8H3YHD0</accession>
<evidence type="ECO:0000313" key="4">
    <source>
        <dbReference type="Proteomes" id="UP000620104"/>
    </source>
</evidence>
<keyword evidence="4" id="KW-1185">Reference proteome</keyword>
<organism evidence="3 4">
    <name type="scientific">Naganishia liquefaciens</name>
    <dbReference type="NCBI Taxonomy" id="104408"/>
    <lineage>
        <taxon>Eukaryota</taxon>
        <taxon>Fungi</taxon>
        <taxon>Dikarya</taxon>
        <taxon>Basidiomycota</taxon>
        <taxon>Agaricomycotina</taxon>
        <taxon>Tremellomycetes</taxon>
        <taxon>Filobasidiales</taxon>
        <taxon>Filobasidiaceae</taxon>
        <taxon>Naganishia</taxon>
    </lineage>
</organism>
<keyword evidence="2" id="KW-0732">Signal</keyword>
<name>A0A8H3YHD0_9TREE</name>
<reference evidence="3" key="1">
    <citation type="submission" date="2020-07" db="EMBL/GenBank/DDBJ databases">
        <title>Draft Genome Sequence of a Deep-Sea Yeast, Naganishia (Cryptococcus) liquefaciens strain N6.</title>
        <authorList>
            <person name="Han Y.W."/>
            <person name="Kajitani R."/>
            <person name="Morimoto H."/>
            <person name="Parhat M."/>
            <person name="Tsubouchi H."/>
            <person name="Bakenova O."/>
            <person name="Ogata M."/>
            <person name="Argunhan B."/>
            <person name="Aoki R."/>
            <person name="Kajiwara S."/>
            <person name="Itoh T."/>
            <person name="Iwasaki H."/>
        </authorList>
    </citation>
    <scope>NUCLEOTIDE SEQUENCE</scope>
    <source>
        <strain evidence="3">N6</strain>
    </source>
</reference>
<dbReference type="AlphaFoldDB" id="A0A8H3YHD0"/>
<comment type="caution">
    <text evidence="3">The sequence shown here is derived from an EMBL/GenBank/DDBJ whole genome shotgun (WGS) entry which is preliminary data.</text>
</comment>
<dbReference type="Proteomes" id="UP000620104">
    <property type="component" value="Unassembled WGS sequence"/>
</dbReference>
<evidence type="ECO:0000256" key="2">
    <source>
        <dbReference type="SAM" id="SignalP"/>
    </source>
</evidence>
<feature type="chain" id="PRO_5034945999" evidence="2">
    <location>
        <begin position="25"/>
        <end position="230"/>
    </location>
</feature>
<gene>
    <name evidence="3" type="ORF">NliqN6_6247</name>
</gene>
<feature type="compositionally biased region" description="Polar residues" evidence="1">
    <location>
        <begin position="174"/>
        <end position="199"/>
    </location>
</feature>
<evidence type="ECO:0000313" key="3">
    <source>
        <dbReference type="EMBL" id="GHJ89845.1"/>
    </source>
</evidence>
<feature type="region of interest" description="Disordered" evidence="1">
    <location>
        <begin position="161"/>
        <end position="199"/>
    </location>
</feature>
<feature type="signal peptide" evidence="2">
    <location>
        <begin position="1"/>
        <end position="24"/>
    </location>
</feature>
<evidence type="ECO:0000256" key="1">
    <source>
        <dbReference type="SAM" id="MobiDB-lite"/>
    </source>
</evidence>
<proteinExistence type="predicted"/>
<protein>
    <submittedName>
        <fullName evidence="3">Uncharacterized protein</fullName>
    </submittedName>
</protein>
<sequence length="230" mass="24926">MQLFLPQSLGNLFALAIAPSFVSARSTEFPTRLATGKKDKNSKSGIVFKKGRRPTKALMTLAELRRGEKANFCQHSSGLLPQFMYTALEPLGTNAGSIAHPRRQTIGCRPHLLCRRRHLGRKIPQSSLFPAQIAFGATWNRDLLYDVAVAADNDSRIPVSTTALESSPAPRGAQSLTGTNLGLNRSADPTLSPRSTATTSKNTCEWYGFLEPTRNLSLILRSGSGARASS</sequence>